<reference evidence="1 2" key="1">
    <citation type="journal article" date="2022" name="Genome Biol. Evol.">
        <title>The Spruce Budworm Genome: Reconstructing the Evolutionary History of Antifreeze Proteins.</title>
        <authorList>
            <person name="Beliveau C."/>
            <person name="Gagne P."/>
            <person name="Picq S."/>
            <person name="Vernygora O."/>
            <person name="Keeling C.I."/>
            <person name="Pinkney K."/>
            <person name="Doucet D."/>
            <person name="Wen F."/>
            <person name="Johnston J.S."/>
            <person name="Maaroufi H."/>
            <person name="Boyle B."/>
            <person name="Laroche J."/>
            <person name="Dewar K."/>
            <person name="Juretic N."/>
            <person name="Blackburn G."/>
            <person name="Nisole A."/>
            <person name="Brunet B."/>
            <person name="Brandao M."/>
            <person name="Lumley L."/>
            <person name="Duan J."/>
            <person name="Quan G."/>
            <person name="Lucarotti C.J."/>
            <person name="Roe A.D."/>
            <person name="Sperling F.A.H."/>
            <person name="Levesque R.C."/>
            <person name="Cusson M."/>
        </authorList>
    </citation>
    <scope>NUCLEOTIDE SEQUENCE [LARGE SCALE GENOMIC DNA]</scope>
    <source>
        <strain evidence="1">Glfc:IPQL:Cfum</strain>
    </source>
</reference>
<protein>
    <submittedName>
        <fullName evidence="1">Uncharacterized protein</fullName>
    </submittedName>
</protein>
<proteinExistence type="predicted"/>
<gene>
    <name evidence="1" type="ORF">MSG28_001667</name>
</gene>
<organism evidence="1 2">
    <name type="scientific">Choristoneura fumiferana</name>
    <name type="common">Spruce budworm moth</name>
    <name type="synonym">Archips fumiferana</name>
    <dbReference type="NCBI Taxonomy" id="7141"/>
    <lineage>
        <taxon>Eukaryota</taxon>
        <taxon>Metazoa</taxon>
        <taxon>Ecdysozoa</taxon>
        <taxon>Arthropoda</taxon>
        <taxon>Hexapoda</taxon>
        <taxon>Insecta</taxon>
        <taxon>Pterygota</taxon>
        <taxon>Neoptera</taxon>
        <taxon>Endopterygota</taxon>
        <taxon>Lepidoptera</taxon>
        <taxon>Glossata</taxon>
        <taxon>Ditrysia</taxon>
        <taxon>Tortricoidea</taxon>
        <taxon>Tortricidae</taxon>
        <taxon>Tortricinae</taxon>
        <taxon>Choristoneura</taxon>
    </lineage>
</organism>
<evidence type="ECO:0000313" key="1">
    <source>
        <dbReference type="EMBL" id="KAI8440324.1"/>
    </source>
</evidence>
<accession>A0ACC0KVD1</accession>
<sequence>MYLFPPVKSTDSDLPFCCFRMLRGRVKHCLHCILYLSFIFFFLVFAGAINLNEEEIVFPDPWETYGIYGTIILYILRLLTLLTIPQVLCNFAGLVFFNTFPGKVKLKGSPLLAPFICIRVVTRGDFPKLVKTNVSRNMNTCIDVGMENFMIEVVTDKALNLPKHRRVREVVVPSEYKTKSGALFKSRALQYCLEDSVNILTDTDWIVHLDEETLLTENSVRGILNFVQDGQHQFGQGLITYANEQIVNWLTTLADSFRVSDDMGKLRFQFYWFHKPLFSWKGSYVVTQVAAEKKVSFDNGLDGSVAEDCYFAMKAYMEGYSFNFVEGEMWEKSPFTLWDFMQQRKRWIQGILLVVHTKQIPLINKIFLAISCYSWVTLPLSTSNVLLAALCPIPCPHFLNLICGFIGAVNIYMYIFGVIKSFPLHRYGPIKCILFAAGALATIPLNVVIENIAVIWGVLGKKHKFYVVNKEVKVPVTV</sequence>
<evidence type="ECO:0000313" key="2">
    <source>
        <dbReference type="Proteomes" id="UP001064048"/>
    </source>
</evidence>
<dbReference type="Proteomes" id="UP001064048">
    <property type="component" value="Chromosome 2"/>
</dbReference>
<keyword evidence="2" id="KW-1185">Reference proteome</keyword>
<comment type="caution">
    <text evidence="1">The sequence shown here is derived from an EMBL/GenBank/DDBJ whole genome shotgun (WGS) entry which is preliminary data.</text>
</comment>
<dbReference type="EMBL" id="CM046102">
    <property type="protein sequence ID" value="KAI8440324.1"/>
    <property type="molecule type" value="Genomic_DNA"/>
</dbReference>
<name>A0ACC0KVD1_CHOFU</name>